<proteinExistence type="predicted"/>
<accession>A0A9W2WID5</accession>
<sequence length="318" mass="33760">MASGSAEKTGRAGLDGEHSRMRGVGETQSPVGLLGTPSRSFTAKEPSVSHKVASAPGQGLDNVCSPHQMWRPEDRALLGDMHPATHRLTPAPSLCVQHGLVPSWAKPGAQCWNAISILVRALALSLVQRRTSAQEGAVLSLHPRPRPAQPLPQGLAQSSAHSAWGWGTAGLQPGLLSAGTLWRQLDQLLAVTGGGLLWGLQVQQLDREPRPQPRQGGQAKGGEGTMGGVFRALSRPVVKAPAISLPCHWPGHSKAQGPHTQPHRVCVCPWQPPLCQALLRLAGGYVREVNCLEDVYSPPTSPSLYNRACAECAPVHEV</sequence>
<dbReference type="KEGG" id="pcad:129391888"/>
<evidence type="ECO:0000313" key="3">
    <source>
        <dbReference type="RefSeq" id="XP_054939034.1"/>
    </source>
</evidence>
<feature type="region of interest" description="Disordered" evidence="1">
    <location>
        <begin position="207"/>
        <end position="226"/>
    </location>
</feature>
<dbReference type="GeneID" id="129391888"/>
<reference evidence="3" key="1">
    <citation type="submission" date="2025-08" db="UniProtKB">
        <authorList>
            <consortium name="RefSeq"/>
        </authorList>
    </citation>
    <scope>IDENTIFICATION</scope>
    <source>
        <tissue evidence="3">Muscle</tissue>
    </source>
</reference>
<dbReference type="Proteomes" id="UP000248484">
    <property type="component" value="Unplaced"/>
</dbReference>
<gene>
    <name evidence="3" type="primary">LOC129391888</name>
</gene>
<evidence type="ECO:0000313" key="2">
    <source>
        <dbReference type="Proteomes" id="UP000248484"/>
    </source>
</evidence>
<organism evidence="2 3">
    <name type="scientific">Physeter macrocephalus</name>
    <name type="common">Sperm whale</name>
    <name type="synonym">Physeter catodon</name>
    <dbReference type="NCBI Taxonomy" id="9755"/>
    <lineage>
        <taxon>Eukaryota</taxon>
        <taxon>Metazoa</taxon>
        <taxon>Chordata</taxon>
        <taxon>Craniata</taxon>
        <taxon>Vertebrata</taxon>
        <taxon>Euteleostomi</taxon>
        <taxon>Mammalia</taxon>
        <taxon>Eutheria</taxon>
        <taxon>Laurasiatheria</taxon>
        <taxon>Artiodactyla</taxon>
        <taxon>Whippomorpha</taxon>
        <taxon>Cetacea</taxon>
        <taxon>Odontoceti</taxon>
        <taxon>Physeteridae</taxon>
        <taxon>Physeter</taxon>
    </lineage>
</organism>
<keyword evidence="2" id="KW-1185">Reference proteome</keyword>
<name>A0A9W2WID5_PHYMC</name>
<feature type="region of interest" description="Disordered" evidence="1">
    <location>
        <begin position="1"/>
        <end position="60"/>
    </location>
</feature>
<evidence type="ECO:0000256" key="1">
    <source>
        <dbReference type="SAM" id="MobiDB-lite"/>
    </source>
</evidence>
<dbReference type="RefSeq" id="XP_054939034.1">
    <property type="nucleotide sequence ID" value="XM_055083059.1"/>
</dbReference>
<dbReference type="AlphaFoldDB" id="A0A9W2WID5"/>
<protein>
    <submittedName>
        <fullName evidence="3">Uncharacterized protein</fullName>
    </submittedName>
</protein>
<feature type="compositionally biased region" description="Basic and acidic residues" evidence="1">
    <location>
        <begin position="8"/>
        <end position="20"/>
    </location>
</feature>